<name>A0ABD6IEB5_MESHY</name>
<dbReference type="EMBL" id="QQQW01000019">
    <property type="protein sequence ID" value="MXR43923.1"/>
    <property type="molecule type" value="Genomic_DNA"/>
</dbReference>
<evidence type="ECO:0000256" key="1">
    <source>
        <dbReference type="ARBA" id="ARBA00004496"/>
    </source>
</evidence>
<evidence type="ECO:0000256" key="16">
    <source>
        <dbReference type="PIRSR" id="PIRSR001529-2"/>
    </source>
</evidence>
<feature type="binding site" evidence="16">
    <location>
        <begin position="228"/>
        <end position="230"/>
    </location>
    <ligand>
        <name>ATP</name>
        <dbReference type="ChEBI" id="CHEBI:30616"/>
    </ligand>
</feature>
<feature type="binding site" evidence="15">
    <location>
        <position position="228"/>
    </location>
    <ligand>
        <name>L-serine</name>
        <dbReference type="ChEBI" id="CHEBI:33384"/>
    </ligand>
</feature>
<evidence type="ECO:0000256" key="4">
    <source>
        <dbReference type="ARBA" id="ARBA00012840"/>
    </source>
</evidence>
<dbReference type="PROSITE" id="PS50862">
    <property type="entry name" value="AA_TRNA_LIGASE_II"/>
    <property type="match status" value="1"/>
</dbReference>
<dbReference type="SUPFAM" id="SSF46589">
    <property type="entry name" value="tRNA-binding arm"/>
    <property type="match status" value="1"/>
</dbReference>
<evidence type="ECO:0000256" key="3">
    <source>
        <dbReference type="ARBA" id="ARBA00010728"/>
    </source>
</evidence>
<dbReference type="InterPro" id="IPR042103">
    <property type="entry name" value="SerRS_1_N_sf"/>
</dbReference>
<dbReference type="PANTHER" id="PTHR43697">
    <property type="entry name" value="SERYL-TRNA SYNTHETASE"/>
    <property type="match status" value="1"/>
</dbReference>
<dbReference type="GO" id="GO:0005524">
    <property type="term" value="F:ATP binding"/>
    <property type="evidence" value="ECO:0007669"/>
    <property type="project" value="UniProtKB-KW"/>
</dbReference>
<feature type="binding site" evidence="15">
    <location>
        <position position="198"/>
    </location>
    <ligand>
        <name>L-serine</name>
        <dbReference type="ChEBI" id="CHEBI:33384"/>
    </ligand>
</feature>
<evidence type="ECO:0000256" key="8">
    <source>
        <dbReference type="ARBA" id="ARBA00022840"/>
    </source>
</evidence>
<evidence type="ECO:0000313" key="19">
    <source>
        <dbReference type="EMBL" id="MXR43923.1"/>
    </source>
</evidence>
<dbReference type="Gene3D" id="3.30.930.10">
    <property type="entry name" value="Bira Bifunctional Protein, Domain 2"/>
    <property type="match status" value="1"/>
</dbReference>
<proteinExistence type="inferred from homology"/>
<sequence>DFGSKKNELLLKLNDLKAKRNEFSDQIGKLAREKKPTQSLKNEVIKINEQISGIESEFNQIETQVKNMLLRIPNLALDDVPIGKEENANIVHSYWGEIEQKSFKILPHYDIATELDIIDFKRAVKLSGTRFVIYKNEGARLVRALMNFMIDTHLENGYKEILPNTLVLEQALYGTAQLPKFAEDLYKINDSNLWLISTAEIPITNYHAQEIINLEKPIKFVGYSKSYRSEAGSGGRDTKGIIRMHEFHKVELVKITSQKEALSEFEKTVDDAARILKLLKIPHRRVILSSGDMGFASKKTIDLEAWMPSENRYREVSSISICGDFQAQRMKLRYKEDGKTLYANTINGSGLAIDRIIAIILEQYQTESGYIEIPEVLIPYFGKIKQITNK</sequence>
<keyword evidence="6 19" id="KW-0436">Ligase</keyword>
<keyword evidence="8 16" id="KW-0067">ATP-binding</keyword>
<dbReference type="InterPro" id="IPR006195">
    <property type="entry name" value="aa-tRNA-synth_II"/>
</dbReference>
<dbReference type="NCBIfam" id="TIGR00414">
    <property type="entry name" value="serS"/>
    <property type="match status" value="1"/>
</dbReference>
<dbReference type="AlphaFoldDB" id="A0ABD6IEB5"/>
<dbReference type="GO" id="GO:0004828">
    <property type="term" value="F:serine-tRNA ligase activity"/>
    <property type="evidence" value="ECO:0007669"/>
    <property type="project" value="UniProtKB-UniRule"/>
</dbReference>
<dbReference type="GO" id="GO:0005737">
    <property type="term" value="C:cytoplasm"/>
    <property type="evidence" value="ECO:0007669"/>
    <property type="project" value="UniProtKB-SubCell"/>
</dbReference>
<keyword evidence="7" id="KW-0547">Nucleotide-binding</keyword>
<dbReference type="InterPro" id="IPR045864">
    <property type="entry name" value="aa-tRNA-synth_II/BPL/LPL"/>
</dbReference>
<comment type="pathway">
    <text evidence="2">Aminoacyl-tRNA biosynthesis; selenocysteinyl-tRNA(Sec) biosynthesis; L-seryl-tRNA(Sec) from L-serine and tRNA(Sec): step 1/1.</text>
</comment>
<evidence type="ECO:0000256" key="2">
    <source>
        <dbReference type="ARBA" id="ARBA00005045"/>
    </source>
</evidence>
<dbReference type="Proteomes" id="UP001193384">
    <property type="component" value="Unassembled WGS sequence"/>
</dbReference>
<dbReference type="Pfam" id="PF02403">
    <property type="entry name" value="Seryl_tRNA_N"/>
    <property type="match status" value="1"/>
</dbReference>
<comment type="catalytic activity">
    <reaction evidence="13">
        <text>tRNA(Ser) + L-serine + ATP = L-seryl-tRNA(Ser) + AMP + diphosphate + H(+)</text>
        <dbReference type="Rhea" id="RHEA:12292"/>
        <dbReference type="Rhea" id="RHEA-COMP:9669"/>
        <dbReference type="Rhea" id="RHEA-COMP:9703"/>
        <dbReference type="ChEBI" id="CHEBI:15378"/>
        <dbReference type="ChEBI" id="CHEBI:30616"/>
        <dbReference type="ChEBI" id="CHEBI:33019"/>
        <dbReference type="ChEBI" id="CHEBI:33384"/>
        <dbReference type="ChEBI" id="CHEBI:78442"/>
        <dbReference type="ChEBI" id="CHEBI:78533"/>
        <dbReference type="ChEBI" id="CHEBI:456215"/>
        <dbReference type="EC" id="6.1.1.11"/>
    </reaction>
</comment>
<evidence type="ECO:0000256" key="9">
    <source>
        <dbReference type="ARBA" id="ARBA00022917"/>
    </source>
</evidence>
<dbReference type="InterPro" id="IPR002314">
    <property type="entry name" value="aa-tRNA-synt_IIb"/>
</dbReference>
<feature type="binding site" evidence="16">
    <location>
        <begin position="315"/>
        <end position="318"/>
    </location>
    <ligand>
        <name>ATP</name>
        <dbReference type="ChEBI" id="CHEBI:30616"/>
    </ligand>
</feature>
<protein>
    <recommendedName>
        <fullName evidence="11 14">Serine--tRNA ligase</fullName>
        <ecNumber evidence="4 14">6.1.1.11</ecNumber>
    </recommendedName>
</protein>
<comment type="subcellular location">
    <subcellularLocation>
        <location evidence="1">Cytoplasm</location>
    </subcellularLocation>
</comment>
<evidence type="ECO:0000256" key="17">
    <source>
        <dbReference type="SAM" id="Coils"/>
    </source>
</evidence>
<dbReference type="InterPro" id="IPR010978">
    <property type="entry name" value="tRNA-bd_arm"/>
</dbReference>
<evidence type="ECO:0000256" key="7">
    <source>
        <dbReference type="ARBA" id="ARBA00022741"/>
    </source>
</evidence>
<evidence type="ECO:0000256" key="14">
    <source>
        <dbReference type="NCBIfam" id="TIGR00414"/>
    </source>
</evidence>
<evidence type="ECO:0000256" key="5">
    <source>
        <dbReference type="ARBA" id="ARBA00022490"/>
    </source>
</evidence>
<feature type="binding site" evidence="15">
    <location>
        <position position="347"/>
    </location>
    <ligand>
        <name>L-serine</name>
        <dbReference type="ChEBI" id="CHEBI:33384"/>
    </ligand>
</feature>
<feature type="non-terminal residue" evidence="19">
    <location>
        <position position="1"/>
    </location>
</feature>
<evidence type="ECO:0000256" key="13">
    <source>
        <dbReference type="ARBA" id="ARBA00048823"/>
    </source>
</evidence>
<reference evidence="19 20" key="1">
    <citation type="submission" date="2018-07" db="EMBL/GenBank/DDBJ databases">
        <title>Genetic characterization of Mycoplasma hyopneumoniae, M. hyorhinis and M. flocculare isolates through whole genome sequencing analysis: comparative analysis of sequence types and putative genes involved in virulence.</title>
        <authorList>
            <person name="Fourour S."/>
            <person name="Lucas P."/>
            <person name="Touzain F."/>
            <person name="Tocqueville V."/>
            <person name="Kempf I."/>
            <person name="Marois-Crehan C."/>
        </authorList>
    </citation>
    <scope>NUCLEOTIDE SEQUENCE [LARGE SCALE GENOMIC DNA]</scope>
    <source>
        <strain evidence="19 20">MHR389</strain>
    </source>
</reference>
<feature type="coiled-coil region" evidence="17">
    <location>
        <begin position="6"/>
        <end position="33"/>
    </location>
</feature>
<evidence type="ECO:0000256" key="15">
    <source>
        <dbReference type="PIRSR" id="PIRSR001529-1"/>
    </source>
</evidence>
<evidence type="ECO:0000313" key="20">
    <source>
        <dbReference type="Proteomes" id="UP001193384"/>
    </source>
</evidence>
<keyword evidence="10" id="KW-0030">Aminoacyl-tRNA synthetase</keyword>
<dbReference type="PRINTS" id="PR00981">
    <property type="entry name" value="TRNASYNTHSER"/>
</dbReference>
<dbReference type="CDD" id="cd00770">
    <property type="entry name" value="SerRS_core"/>
    <property type="match status" value="1"/>
</dbReference>
<comment type="catalytic activity">
    <reaction evidence="12">
        <text>tRNA(Sec) + L-serine + ATP = L-seryl-tRNA(Sec) + AMP + diphosphate + H(+)</text>
        <dbReference type="Rhea" id="RHEA:42580"/>
        <dbReference type="Rhea" id="RHEA-COMP:9742"/>
        <dbReference type="Rhea" id="RHEA-COMP:10128"/>
        <dbReference type="ChEBI" id="CHEBI:15378"/>
        <dbReference type="ChEBI" id="CHEBI:30616"/>
        <dbReference type="ChEBI" id="CHEBI:33019"/>
        <dbReference type="ChEBI" id="CHEBI:33384"/>
        <dbReference type="ChEBI" id="CHEBI:78442"/>
        <dbReference type="ChEBI" id="CHEBI:78533"/>
        <dbReference type="ChEBI" id="CHEBI:456215"/>
        <dbReference type="EC" id="6.1.1.11"/>
    </reaction>
</comment>
<accession>A0ABD6IEB5</accession>
<dbReference type="InterPro" id="IPR033729">
    <property type="entry name" value="SerRS_core"/>
</dbReference>
<dbReference type="PIRSF" id="PIRSF001529">
    <property type="entry name" value="Ser-tRNA-synth_IIa"/>
    <property type="match status" value="1"/>
</dbReference>
<dbReference type="GO" id="GO:0006434">
    <property type="term" value="P:seryl-tRNA aminoacylation"/>
    <property type="evidence" value="ECO:0007669"/>
    <property type="project" value="UniProtKB-UniRule"/>
</dbReference>
<dbReference type="EC" id="6.1.1.11" evidence="4 14"/>
<gene>
    <name evidence="19" type="ORF">DR101_03145</name>
</gene>
<dbReference type="InterPro" id="IPR002317">
    <property type="entry name" value="Ser-tRNA-ligase_type_1"/>
</dbReference>
<evidence type="ECO:0000256" key="11">
    <source>
        <dbReference type="ARBA" id="ARBA00039158"/>
    </source>
</evidence>
<keyword evidence="9" id="KW-0648">Protein biosynthesis</keyword>
<organism evidence="19 20">
    <name type="scientific">Mesomycoplasma hyorhinis</name>
    <name type="common">Mycoplasma hyorhinis</name>
    <dbReference type="NCBI Taxonomy" id="2100"/>
    <lineage>
        <taxon>Bacteria</taxon>
        <taxon>Bacillati</taxon>
        <taxon>Mycoplasmatota</taxon>
        <taxon>Mycoplasmoidales</taxon>
        <taxon>Metamycoplasmataceae</taxon>
        <taxon>Mesomycoplasma</taxon>
    </lineage>
</organism>
<evidence type="ECO:0000259" key="18">
    <source>
        <dbReference type="PROSITE" id="PS50862"/>
    </source>
</evidence>
<feature type="binding site" evidence="15">
    <location>
        <position position="251"/>
    </location>
    <ligand>
        <name>L-serine</name>
        <dbReference type="ChEBI" id="CHEBI:33384"/>
    </ligand>
</feature>
<evidence type="ECO:0000256" key="12">
    <source>
        <dbReference type="ARBA" id="ARBA00047929"/>
    </source>
</evidence>
<comment type="similarity">
    <text evidence="3">Belongs to the class-II aminoacyl-tRNA synthetase family. Type-1 seryl-tRNA synthetase subfamily.</text>
</comment>
<keyword evidence="17" id="KW-0175">Coiled coil</keyword>
<dbReference type="SUPFAM" id="SSF55681">
    <property type="entry name" value="Class II aaRS and biotin synthetases"/>
    <property type="match status" value="1"/>
</dbReference>
<dbReference type="InterPro" id="IPR015866">
    <property type="entry name" value="Ser-tRNA-synth_1_N"/>
</dbReference>
<dbReference type="PANTHER" id="PTHR43697:SF1">
    <property type="entry name" value="SERINE--TRNA LIGASE"/>
    <property type="match status" value="1"/>
</dbReference>
<dbReference type="RefSeq" id="WP_160612753.1">
    <property type="nucleotide sequence ID" value="NZ_QQQV01000018.1"/>
</dbReference>
<feature type="domain" description="Aminoacyl-transfer RNA synthetases class-II family profile" evidence="18">
    <location>
        <begin position="140"/>
        <end position="379"/>
    </location>
</feature>
<evidence type="ECO:0000256" key="6">
    <source>
        <dbReference type="ARBA" id="ARBA00022598"/>
    </source>
</evidence>
<evidence type="ECO:0000256" key="10">
    <source>
        <dbReference type="ARBA" id="ARBA00023146"/>
    </source>
</evidence>
<dbReference type="Gene3D" id="1.10.287.40">
    <property type="entry name" value="Serine-tRNA synthetase, tRNA binding domain"/>
    <property type="match status" value="1"/>
</dbReference>
<comment type="caution">
    <text evidence="19">The sequence shown here is derived from an EMBL/GenBank/DDBJ whole genome shotgun (WGS) entry which is preliminary data.</text>
</comment>
<dbReference type="Pfam" id="PF00587">
    <property type="entry name" value="tRNA-synt_2b"/>
    <property type="match status" value="1"/>
</dbReference>
<keyword evidence="5" id="KW-0963">Cytoplasm</keyword>